<dbReference type="AlphaFoldDB" id="A0A4C1VSQ4"/>
<accession>A0A4C1VSQ4</accession>
<gene>
    <name evidence="1" type="ORF">EVAR_87098_1</name>
</gene>
<proteinExistence type="predicted"/>
<keyword evidence="2" id="KW-1185">Reference proteome</keyword>
<sequence length="76" mass="8355">MNLRDQMFRGCVGSAMRTRSPTFGGDPRPGGSRRCCRAFIEIYGEVSKLTVSWECTLSCHGGDLAVERLLLRGSNS</sequence>
<dbReference type="Proteomes" id="UP000299102">
    <property type="component" value="Unassembled WGS sequence"/>
</dbReference>
<protein>
    <submittedName>
        <fullName evidence="1">Uncharacterized protein</fullName>
    </submittedName>
</protein>
<dbReference type="EMBL" id="BGZK01000388">
    <property type="protein sequence ID" value="GBP40835.1"/>
    <property type="molecule type" value="Genomic_DNA"/>
</dbReference>
<comment type="caution">
    <text evidence="1">The sequence shown here is derived from an EMBL/GenBank/DDBJ whole genome shotgun (WGS) entry which is preliminary data.</text>
</comment>
<name>A0A4C1VSQ4_EUMVA</name>
<reference evidence="1 2" key="1">
    <citation type="journal article" date="2019" name="Commun. Biol.">
        <title>The bagworm genome reveals a unique fibroin gene that provides high tensile strength.</title>
        <authorList>
            <person name="Kono N."/>
            <person name="Nakamura H."/>
            <person name="Ohtoshi R."/>
            <person name="Tomita M."/>
            <person name="Numata K."/>
            <person name="Arakawa K."/>
        </authorList>
    </citation>
    <scope>NUCLEOTIDE SEQUENCE [LARGE SCALE GENOMIC DNA]</scope>
</reference>
<organism evidence="1 2">
    <name type="scientific">Eumeta variegata</name>
    <name type="common">Bagworm moth</name>
    <name type="synonym">Eumeta japonica</name>
    <dbReference type="NCBI Taxonomy" id="151549"/>
    <lineage>
        <taxon>Eukaryota</taxon>
        <taxon>Metazoa</taxon>
        <taxon>Ecdysozoa</taxon>
        <taxon>Arthropoda</taxon>
        <taxon>Hexapoda</taxon>
        <taxon>Insecta</taxon>
        <taxon>Pterygota</taxon>
        <taxon>Neoptera</taxon>
        <taxon>Endopterygota</taxon>
        <taxon>Lepidoptera</taxon>
        <taxon>Glossata</taxon>
        <taxon>Ditrysia</taxon>
        <taxon>Tineoidea</taxon>
        <taxon>Psychidae</taxon>
        <taxon>Oiketicinae</taxon>
        <taxon>Eumeta</taxon>
    </lineage>
</organism>
<evidence type="ECO:0000313" key="2">
    <source>
        <dbReference type="Proteomes" id="UP000299102"/>
    </source>
</evidence>
<evidence type="ECO:0000313" key="1">
    <source>
        <dbReference type="EMBL" id="GBP40835.1"/>
    </source>
</evidence>